<dbReference type="Pfam" id="PF13556">
    <property type="entry name" value="HTH_30"/>
    <property type="match status" value="1"/>
</dbReference>
<protein>
    <submittedName>
        <fullName evidence="2">PucR family transcriptional regulator</fullName>
    </submittedName>
</protein>
<dbReference type="InterPro" id="IPR042070">
    <property type="entry name" value="PucR_C-HTH_sf"/>
</dbReference>
<keyword evidence="3" id="KW-1185">Reference proteome</keyword>
<dbReference type="Proteomes" id="UP000323454">
    <property type="component" value="Unassembled WGS sequence"/>
</dbReference>
<dbReference type="EMBL" id="VUOB01000029">
    <property type="protein sequence ID" value="KAA2261328.1"/>
    <property type="molecule type" value="Genomic_DNA"/>
</dbReference>
<name>A0A5B2XC86_9PSEU</name>
<dbReference type="InterPro" id="IPR051448">
    <property type="entry name" value="CdaR-like_regulators"/>
</dbReference>
<dbReference type="PANTHER" id="PTHR33744">
    <property type="entry name" value="CARBOHYDRATE DIACID REGULATOR"/>
    <property type="match status" value="1"/>
</dbReference>
<reference evidence="2 3" key="2">
    <citation type="submission" date="2019-09" db="EMBL/GenBank/DDBJ databases">
        <authorList>
            <person name="Jin C."/>
        </authorList>
    </citation>
    <scope>NUCLEOTIDE SEQUENCE [LARGE SCALE GENOMIC DNA]</scope>
    <source>
        <strain evidence="2 3">AN110305</strain>
    </source>
</reference>
<organism evidence="2 3">
    <name type="scientific">Solihabitans fulvus</name>
    <dbReference type="NCBI Taxonomy" id="1892852"/>
    <lineage>
        <taxon>Bacteria</taxon>
        <taxon>Bacillati</taxon>
        <taxon>Actinomycetota</taxon>
        <taxon>Actinomycetes</taxon>
        <taxon>Pseudonocardiales</taxon>
        <taxon>Pseudonocardiaceae</taxon>
        <taxon>Solihabitans</taxon>
    </lineage>
</organism>
<dbReference type="AlphaFoldDB" id="A0A5B2XC86"/>
<evidence type="ECO:0000313" key="2">
    <source>
        <dbReference type="EMBL" id="KAA2261328.1"/>
    </source>
</evidence>
<dbReference type="Gene3D" id="1.10.10.2840">
    <property type="entry name" value="PucR C-terminal helix-turn-helix domain"/>
    <property type="match status" value="1"/>
</dbReference>
<comment type="caution">
    <text evidence="2">The sequence shown here is derived from an EMBL/GenBank/DDBJ whole genome shotgun (WGS) entry which is preliminary data.</text>
</comment>
<dbReference type="OrthoDB" id="3190266at2"/>
<sequence length="548" mass="58755">MDGAAEEPVGASVRQILIALGEPLVEVLVAPRGLEAEVRDVVIQDPDDVPDPRPGDLVLVIGARGRAALPAVRAAGSRGAVAVAVKMAETDHADLLREAAVDAGVALLAVRPEVRWEQLEALARGVVSSARVTAEAEAGEVAGDLFSLAQTIAALTGGIVSIEDTANRVLAYSRSSDEVDELRRLSILGRQGPEPYMAMLREWGIYQRLRSGEDVVRIDERPELGIRRRIAVGIHAGAQPLGAIWVQESTQPLTEQAERALVGAARVTALRLIRHRNEPTASLRFRENLLAGLLDGRMDAESVAGQIGADPAKPAAVVVFALRAGDTAADRSELELRRAEMTGLISVHAAAYRRSALVTPLGTRTYVLLPDLPAVPDLSTGAAQPAVLGLTREIVAAARRHIGASVQAAVGSSVRWLGEVSESRQEADRVLDAMARDLDTDVATLADVRAEVLISETLALLAEHQRVRDPRLTAILAHDAEQGSQLARSLLAYLDAFGDVRGAARELHVHPNTLRYRVRRAAEVGGLDLDDPKQRLFAQLQLRLPQHR</sequence>
<reference evidence="2 3" key="1">
    <citation type="submission" date="2019-09" db="EMBL/GenBank/DDBJ databases">
        <title>Goodfellowia gen. nov., a new genus of the Pseudonocardineae related to Actinoalloteichus, containing Goodfellowia coeruleoviolacea gen. nov., comb. nov. gen. nov., comb. nov.</title>
        <authorList>
            <person name="Labeda D."/>
        </authorList>
    </citation>
    <scope>NUCLEOTIDE SEQUENCE [LARGE SCALE GENOMIC DNA]</scope>
    <source>
        <strain evidence="2 3">AN110305</strain>
    </source>
</reference>
<dbReference type="PANTHER" id="PTHR33744:SF17">
    <property type="entry name" value="CONSERVED PROTEIN"/>
    <property type="match status" value="1"/>
</dbReference>
<evidence type="ECO:0000259" key="1">
    <source>
        <dbReference type="Pfam" id="PF13556"/>
    </source>
</evidence>
<dbReference type="RefSeq" id="WP_149850732.1">
    <property type="nucleotide sequence ID" value="NZ_VUOB01000029.1"/>
</dbReference>
<proteinExistence type="predicted"/>
<dbReference type="InterPro" id="IPR025736">
    <property type="entry name" value="PucR_C-HTH_dom"/>
</dbReference>
<evidence type="ECO:0000313" key="3">
    <source>
        <dbReference type="Proteomes" id="UP000323454"/>
    </source>
</evidence>
<feature type="domain" description="PucR C-terminal helix-turn-helix" evidence="1">
    <location>
        <begin position="486"/>
        <end position="543"/>
    </location>
</feature>
<gene>
    <name evidence="2" type="ORF">F0L68_17960</name>
</gene>
<accession>A0A5B2XC86</accession>